<gene>
    <name evidence="3" type="ORF">KHA99_04730</name>
</gene>
<feature type="chain" id="PRO_5037874227" description="Lipoprotein" evidence="2">
    <location>
        <begin position="27"/>
        <end position="179"/>
    </location>
</feature>
<organism evidence="3 4">
    <name type="scientific">Neobacillus rhizophilus</name>
    <dbReference type="NCBI Taxonomy" id="2833579"/>
    <lineage>
        <taxon>Bacteria</taxon>
        <taxon>Bacillati</taxon>
        <taxon>Bacillota</taxon>
        <taxon>Bacilli</taxon>
        <taxon>Bacillales</taxon>
        <taxon>Bacillaceae</taxon>
        <taxon>Neobacillus</taxon>
    </lineage>
</organism>
<name>A0A942U2S4_9BACI</name>
<feature type="signal peptide" evidence="2">
    <location>
        <begin position="1"/>
        <end position="26"/>
    </location>
</feature>
<evidence type="ECO:0000256" key="1">
    <source>
        <dbReference type="SAM" id="MobiDB-lite"/>
    </source>
</evidence>
<evidence type="ECO:0000256" key="2">
    <source>
        <dbReference type="SAM" id="SignalP"/>
    </source>
</evidence>
<feature type="compositionally biased region" description="Basic and acidic residues" evidence="1">
    <location>
        <begin position="24"/>
        <end position="37"/>
    </location>
</feature>
<feature type="region of interest" description="Disordered" evidence="1">
    <location>
        <begin position="22"/>
        <end position="41"/>
    </location>
</feature>
<dbReference type="Proteomes" id="UP000679749">
    <property type="component" value="Unassembled WGS sequence"/>
</dbReference>
<keyword evidence="2" id="KW-0732">Signal</keyword>
<reference evidence="3" key="1">
    <citation type="submission" date="2021-05" db="EMBL/GenBank/DDBJ databases">
        <title>Novel Bacillus species.</title>
        <authorList>
            <person name="Liu G."/>
        </authorList>
    </citation>
    <scope>NUCLEOTIDE SEQUENCE</scope>
    <source>
        <strain evidence="3">FJAT-49825</strain>
    </source>
</reference>
<proteinExistence type="predicted"/>
<evidence type="ECO:0008006" key="5">
    <source>
        <dbReference type="Google" id="ProtNLM"/>
    </source>
</evidence>
<evidence type="ECO:0000313" key="3">
    <source>
        <dbReference type="EMBL" id="MBS4211763.1"/>
    </source>
</evidence>
<evidence type="ECO:0000313" key="4">
    <source>
        <dbReference type="Proteomes" id="UP000679749"/>
    </source>
</evidence>
<sequence length="179" mass="19270">MEKFLLSIAALTMTIGLAACSSSDEAKTPEKEKKNTEEAVAPKTEVKKELVKFYTELGKKINAKDVSLDTYVAKASKEDAKPEDLPTVEDKADAIAAAAAIAAELNSIQIPAKLKDHQAELEAVLKEFAASYQAKADELKKEAPNFEAADATFEKADEALGKVFESEKLLPPSLGNQVN</sequence>
<dbReference type="PROSITE" id="PS51257">
    <property type="entry name" value="PROKAR_LIPOPROTEIN"/>
    <property type="match status" value="1"/>
</dbReference>
<accession>A0A942U2S4</accession>
<dbReference type="AlphaFoldDB" id="A0A942U2S4"/>
<protein>
    <recommendedName>
        <fullName evidence="5">Lipoprotein</fullName>
    </recommendedName>
</protein>
<keyword evidence="4" id="KW-1185">Reference proteome</keyword>
<dbReference type="RefSeq" id="WP_213116251.1">
    <property type="nucleotide sequence ID" value="NZ_JAGYPF010000001.1"/>
</dbReference>
<dbReference type="EMBL" id="JAGYPF010000001">
    <property type="protein sequence ID" value="MBS4211763.1"/>
    <property type="molecule type" value="Genomic_DNA"/>
</dbReference>
<comment type="caution">
    <text evidence="3">The sequence shown here is derived from an EMBL/GenBank/DDBJ whole genome shotgun (WGS) entry which is preliminary data.</text>
</comment>